<protein>
    <submittedName>
        <fullName evidence="2">Uncharacterized protein</fullName>
    </submittedName>
</protein>
<gene>
    <name evidence="2" type="ORF">PXEA_LOCUS30904</name>
</gene>
<feature type="compositionally biased region" description="Basic and acidic residues" evidence="1">
    <location>
        <begin position="77"/>
        <end position="106"/>
    </location>
</feature>
<accession>A0A3S5B162</accession>
<keyword evidence="3" id="KW-1185">Reference proteome</keyword>
<dbReference type="EMBL" id="CAAALY010255070">
    <property type="protein sequence ID" value="VEL37464.1"/>
    <property type="molecule type" value="Genomic_DNA"/>
</dbReference>
<proteinExistence type="predicted"/>
<feature type="compositionally biased region" description="Low complexity" evidence="1">
    <location>
        <begin position="37"/>
        <end position="49"/>
    </location>
</feature>
<feature type="region of interest" description="Disordered" evidence="1">
    <location>
        <begin position="197"/>
        <end position="216"/>
    </location>
</feature>
<comment type="caution">
    <text evidence="2">The sequence shown here is derived from an EMBL/GenBank/DDBJ whole genome shotgun (WGS) entry which is preliminary data.</text>
</comment>
<evidence type="ECO:0000313" key="3">
    <source>
        <dbReference type="Proteomes" id="UP000784294"/>
    </source>
</evidence>
<dbReference type="Proteomes" id="UP000784294">
    <property type="component" value="Unassembled WGS sequence"/>
</dbReference>
<organism evidence="2 3">
    <name type="scientific">Protopolystoma xenopodis</name>
    <dbReference type="NCBI Taxonomy" id="117903"/>
    <lineage>
        <taxon>Eukaryota</taxon>
        <taxon>Metazoa</taxon>
        <taxon>Spiralia</taxon>
        <taxon>Lophotrochozoa</taxon>
        <taxon>Platyhelminthes</taxon>
        <taxon>Monogenea</taxon>
        <taxon>Polyopisthocotylea</taxon>
        <taxon>Polystomatidea</taxon>
        <taxon>Polystomatidae</taxon>
        <taxon>Protopolystoma</taxon>
    </lineage>
</organism>
<dbReference type="OrthoDB" id="6265926at2759"/>
<evidence type="ECO:0000313" key="2">
    <source>
        <dbReference type="EMBL" id="VEL37464.1"/>
    </source>
</evidence>
<feature type="compositionally biased region" description="Low complexity" evidence="1">
    <location>
        <begin position="112"/>
        <end position="121"/>
    </location>
</feature>
<feature type="region of interest" description="Disordered" evidence="1">
    <location>
        <begin position="30"/>
        <end position="191"/>
    </location>
</feature>
<feature type="region of interest" description="Disordered" evidence="1">
    <location>
        <begin position="312"/>
        <end position="349"/>
    </location>
</feature>
<dbReference type="AlphaFoldDB" id="A0A3S5B162"/>
<sequence>MEAHFIALLLTPPPFPARPARFILPLSLGPSRLDEPTTATATTTTTTTTESRCPPATRPPQPPTASESKVTLSGDTACRRPPDLLRPADHSARLGCHDNHGGHNGHDDDDAAATTTTTTTTSPVNPGPLEPHRPPPLKRARPEPALVAMPSAPLRSPGNSASPLPRQHRHQTQPQPLRASPSEYSCRQPAFFSSPPAHASLHSFPPAGQSPSVQPPDLALTTTVAAANYASATASSSPSSGTHTLCRGGQSVLAELDVKPQLTTNGTGDLAFRARATPSPLSQAPGNLLLCHQARIENGLSGFVLGQEGQMVGSGASGRQEMMDPESGDDLLSGPGDYETRHGNNSAAAGGAGGGMAGGVGGGGMITGLPVDGASGGGHLTSLNEESMMVLSQSIDSIHTVGTNGGLDGMEVRRPSGRFFSRILWPIKARRLGPLCTSLAIGCPPLL</sequence>
<reference evidence="2" key="1">
    <citation type="submission" date="2018-11" db="EMBL/GenBank/DDBJ databases">
        <authorList>
            <consortium name="Pathogen Informatics"/>
        </authorList>
    </citation>
    <scope>NUCLEOTIDE SEQUENCE</scope>
</reference>
<name>A0A3S5B162_9PLAT</name>
<evidence type="ECO:0000256" key="1">
    <source>
        <dbReference type="SAM" id="MobiDB-lite"/>
    </source>
</evidence>